<keyword evidence="3" id="KW-1185">Reference proteome</keyword>
<comment type="caution">
    <text evidence="2">The sequence shown here is derived from an EMBL/GenBank/DDBJ whole genome shotgun (WGS) entry which is preliminary data.</text>
</comment>
<protein>
    <submittedName>
        <fullName evidence="2">Phosphotransferase family protein</fullName>
    </submittedName>
</protein>
<organism evidence="2 3">
    <name type="scientific">Actinomadura adrarensis</name>
    <dbReference type="NCBI Taxonomy" id="1819600"/>
    <lineage>
        <taxon>Bacteria</taxon>
        <taxon>Bacillati</taxon>
        <taxon>Actinomycetota</taxon>
        <taxon>Actinomycetes</taxon>
        <taxon>Streptosporangiales</taxon>
        <taxon>Thermomonosporaceae</taxon>
        <taxon>Actinomadura</taxon>
    </lineage>
</organism>
<dbReference type="Pfam" id="PF01636">
    <property type="entry name" value="APH"/>
    <property type="match status" value="1"/>
</dbReference>
<sequence>GPLRPTWREAFLEMVDAVLDDAERFEVPLPRPADHIRGVLAAQGPVLDEVRVPRLVHFDLWDGNILVDLGPDGRRIGALIDAERAFWGDPMAEFVSLALFDDIASDEALLAGYRSAGGSVVFDTAARRRLDLYRAYLYLIMWVEAVPRKFDTQRCAWLREQVVEPLAMMLNDWSEV</sequence>
<reference evidence="3" key="1">
    <citation type="journal article" date="2019" name="Int. J. Syst. Evol. Microbiol.">
        <title>The Global Catalogue of Microorganisms (GCM) 10K type strain sequencing project: providing services to taxonomists for standard genome sequencing and annotation.</title>
        <authorList>
            <consortium name="The Broad Institute Genomics Platform"/>
            <consortium name="The Broad Institute Genome Sequencing Center for Infectious Disease"/>
            <person name="Wu L."/>
            <person name="Ma J."/>
        </authorList>
    </citation>
    <scope>NUCLEOTIDE SEQUENCE [LARGE SCALE GENOMIC DNA]</scope>
    <source>
        <strain evidence="3">JCM 31696</strain>
    </source>
</reference>
<dbReference type="InterPro" id="IPR011009">
    <property type="entry name" value="Kinase-like_dom_sf"/>
</dbReference>
<feature type="domain" description="Aminoglycoside phosphotransferase" evidence="1">
    <location>
        <begin position="19"/>
        <end position="128"/>
    </location>
</feature>
<proteinExistence type="predicted"/>
<dbReference type="Proteomes" id="UP001597083">
    <property type="component" value="Unassembled WGS sequence"/>
</dbReference>
<dbReference type="Gene3D" id="3.90.1200.10">
    <property type="match status" value="1"/>
</dbReference>
<evidence type="ECO:0000313" key="2">
    <source>
        <dbReference type="EMBL" id="MFD0856014.1"/>
    </source>
</evidence>
<feature type="non-terminal residue" evidence="2">
    <location>
        <position position="1"/>
    </location>
</feature>
<accession>A0ABW3CPW6</accession>
<evidence type="ECO:0000313" key="3">
    <source>
        <dbReference type="Proteomes" id="UP001597083"/>
    </source>
</evidence>
<dbReference type="InterPro" id="IPR002575">
    <property type="entry name" value="Aminoglycoside_PTrfase"/>
</dbReference>
<evidence type="ECO:0000259" key="1">
    <source>
        <dbReference type="Pfam" id="PF01636"/>
    </source>
</evidence>
<name>A0ABW3CPW6_9ACTN</name>
<dbReference type="EMBL" id="JBHTIR010003910">
    <property type="protein sequence ID" value="MFD0856014.1"/>
    <property type="molecule type" value="Genomic_DNA"/>
</dbReference>
<dbReference type="SUPFAM" id="SSF56112">
    <property type="entry name" value="Protein kinase-like (PK-like)"/>
    <property type="match status" value="1"/>
</dbReference>
<gene>
    <name evidence="2" type="ORF">ACFQ07_27490</name>
</gene>